<feature type="region of interest" description="Disordered" evidence="3">
    <location>
        <begin position="824"/>
        <end position="892"/>
    </location>
</feature>
<evidence type="ECO:0000313" key="6">
    <source>
        <dbReference type="EMBL" id="MBU2693024.1"/>
    </source>
</evidence>
<keyword evidence="2" id="KW-0067">ATP-binding</keyword>
<dbReference type="Gene3D" id="3.40.50.300">
    <property type="entry name" value="P-loop containing nucleotide triphosphate hydrolases"/>
    <property type="match status" value="2"/>
</dbReference>
<dbReference type="GO" id="GO:0043138">
    <property type="term" value="F:3'-5' DNA helicase activity"/>
    <property type="evidence" value="ECO:0007669"/>
    <property type="project" value="TreeGrafter"/>
</dbReference>
<evidence type="ECO:0000256" key="3">
    <source>
        <dbReference type="SAM" id="MobiDB-lite"/>
    </source>
</evidence>
<dbReference type="PROSITE" id="PS51192">
    <property type="entry name" value="HELICASE_ATP_BIND_1"/>
    <property type="match status" value="1"/>
</dbReference>
<proteinExistence type="predicted"/>
<dbReference type="SUPFAM" id="SSF52540">
    <property type="entry name" value="P-loop containing nucleoside triphosphate hydrolases"/>
    <property type="match status" value="1"/>
</dbReference>
<feature type="domain" description="Helicase ATP-binding" evidence="4">
    <location>
        <begin position="86"/>
        <end position="274"/>
    </location>
</feature>
<evidence type="ECO:0000256" key="2">
    <source>
        <dbReference type="ARBA" id="ARBA00022840"/>
    </source>
</evidence>
<dbReference type="Proteomes" id="UP000777784">
    <property type="component" value="Unassembled WGS sequence"/>
</dbReference>
<dbReference type="Pfam" id="PF09369">
    <property type="entry name" value="MZB"/>
    <property type="match status" value="1"/>
</dbReference>
<feature type="compositionally biased region" description="Basic and acidic residues" evidence="3">
    <location>
        <begin position="832"/>
        <end position="848"/>
    </location>
</feature>
<dbReference type="EMBL" id="JAHJDP010000109">
    <property type="protein sequence ID" value="MBU2693024.1"/>
    <property type="molecule type" value="Genomic_DNA"/>
</dbReference>
<comment type="caution">
    <text evidence="6">The sequence shown here is derived from an EMBL/GenBank/DDBJ whole genome shotgun (WGS) entry which is preliminary data.</text>
</comment>
<dbReference type="GO" id="GO:0005524">
    <property type="term" value="F:ATP binding"/>
    <property type="evidence" value="ECO:0007669"/>
    <property type="project" value="UniProtKB-KW"/>
</dbReference>
<dbReference type="InterPro" id="IPR027417">
    <property type="entry name" value="P-loop_NTPase"/>
</dbReference>
<gene>
    <name evidence="6" type="ORF">KJ970_19080</name>
</gene>
<dbReference type="SMART" id="SM00487">
    <property type="entry name" value="DEXDc"/>
    <property type="match status" value="1"/>
</dbReference>
<feature type="domain" description="Helicase C-terminal" evidence="5">
    <location>
        <begin position="307"/>
        <end position="460"/>
    </location>
</feature>
<organism evidence="6 7">
    <name type="scientific">Eiseniibacteriota bacterium</name>
    <dbReference type="NCBI Taxonomy" id="2212470"/>
    <lineage>
        <taxon>Bacteria</taxon>
        <taxon>Candidatus Eiseniibacteriota</taxon>
    </lineage>
</organism>
<dbReference type="InterPro" id="IPR011545">
    <property type="entry name" value="DEAD/DEAH_box_helicase_dom"/>
</dbReference>
<dbReference type="SMART" id="SM00490">
    <property type="entry name" value="HELICc"/>
    <property type="match status" value="1"/>
</dbReference>
<evidence type="ECO:0000256" key="1">
    <source>
        <dbReference type="ARBA" id="ARBA00022741"/>
    </source>
</evidence>
<dbReference type="AlphaFoldDB" id="A0A948W7W4"/>
<dbReference type="GO" id="GO:0006289">
    <property type="term" value="P:nucleotide-excision repair"/>
    <property type="evidence" value="ECO:0007669"/>
    <property type="project" value="TreeGrafter"/>
</dbReference>
<keyword evidence="6" id="KW-0347">Helicase</keyword>
<dbReference type="PANTHER" id="PTHR47957:SF3">
    <property type="entry name" value="ATP-DEPENDENT HELICASE HRQ1"/>
    <property type="match status" value="1"/>
</dbReference>
<name>A0A948W7W4_UNCEI</name>
<dbReference type="Pfam" id="PF22982">
    <property type="entry name" value="WHD_HRQ1"/>
    <property type="match status" value="1"/>
</dbReference>
<dbReference type="InterPro" id="IPR014001">
    <property type="entry name" value="Helicase_ATP-bd"/>
</dbReference>
<keyword evidence="6" id="KW-0378">Hydrolase</keyword>
<feature type="compositionally biased region" description="Basic and acidic residues" evidence="3">
    <location>
        <begin position="857"/>
        <end position="873"/>
    </location>
</feature>
<evidence type="ECO:0000259" key="4">
    <source>
        <dbReference type="PROSITE" id="PS51192"/>
    </source>
</evidence>
<dbReference type="PROSITE" id="PS51194">
    <property type="entry name" value="HELICASE_CTER"/>
    <property type="match status" value="1"/>
</dbReference>
<dbReference type="GO" id="GO:0003676">
    <property type="term" value="F:nucleic acid binding"/>
    <property type="evidence" value="ECO:0007669"/>
    <property type="project" value="InterPro"/>
</dbReference>
<dbReference type="Pfam" id="PF00271">
    <property type="entry name" value="Helicase_C"/>
    <property type="match status" value="1"/>
</dbReference>
<dbReference type="PANTHER" id="PTHR47957">
    <property type="entry name" value="ATP-DEPENDENT HELICASE HRQ1"/>
    <property type="match status" value="1"/>
</dbReference>
<dbReference type="InterPro" id="IPR001650">
    <property type="entry name" value="Helicase_C-like"/>
</dbReference>
<reference evidence="6" key="1">
    <citation type="submission" date="2021-05" db="EMBL/GenBank/DDBJ databases">
        <title>Energy efficiency and biological interactions define the core microbiome of deep oligotrophic groundwater.</title>
        <authorList>
            <person name="Mehrshad M."/>
            <person name="Lopez-Fernandez M."/>
            <person name="Bell E."/>
            <person name="Bernier-Latmani R."/>
            <person name="Bertilsson S."/>
            <person name="Dopson M."/>
        </authorList>
    </citation>
    <scope>NUCLEOTIDE SEQUENCE</scope>
    <source>
        <strain evidence="6">Modern_marine.mb.64</strain>
    </source>
</reference>
<dbReference type="CDD" id="cd17923">
    <property type="entry name" value="DEXHc_Hrq1-like"/>
    <property type="match status" value="1"/>
</dbReference>
<dbReference type="InterPro" id="IPR055227">
    <property type="entry name" value="HRQ1_WHD"/>
</dbReference>
<dbReference type="CDD" id="cd18797">
    <property type="entry name" value="SF2_C_Hrq"/>
    <property type="match status" value="1"/>
</dbReference>
<dbReference type="GO" id="GO:0036297">
    <property type="term" value="P:interstrand cross-link repair"/>
    <property type="evidence" value="ECO:0007669"/>
    <property type="project" value="TreeGrafter"/>
</dbReference>
<dbReference type="Pfam" id="PF00270">
    <property type="entry name" value="DEAD"/>
    <property type="match status" value="1"/>
</dbReference>
<evidence type="ECO:0000259" key="5">
    <source>
        <dbReference type="PROSITE" id="PS51194"/>
    </source>
</evidence>
<accession>A0A948W7W4</accession>
<sequence>MGNRAQEIREQLLAQGRQVKEKRPGLSLLDILEGFAQGTGSLVRLETIPAREARMAEPGRPLPEPLRRQLAGSGIETLYLHQARSLDILRNRRNVVVVTGTASGKTLCYNLPVLESLLEDPRRRALYLFPTKALAQDQLKVLRQLGVGALKQVKGEEEPLFRAATYDGDTPGNLRSKIRDEARIVLTNPDMLHAGILPNHARWADFFSRLDTIVLDEIHVYRGVFGSNVGNVFRRLLRILDHYRARPRIVVASATIANPKALAEELTGCPFELVDEDGSPRGKRHFAIWNPPQVMPGGMERRSSNMEARDLMVRLIEEGYQVITFVRARQLTEVLLRYCQEDLSQKGGGLAEKVRAYRGGYLPKERREIEAALFSGELMGVISTNALELGIDVGSLDASILVGYPGTIASAWQQAGRAGRREAESVSVLIGHNLPIDQYLMRHPDYFFAQSPEYAVVDSTNPHILLGHLKCAAYELPLEAKDNRLFGEYAPALRKLLEEYHQVRTIKKRSYFSSTDYPAGAISLRTTSIQSYTIVEGTAGGNRVIGTMDEASAFPQLHPQAVYLHDAETFLVDELNLEERVAYVHRADTDYYTQAVSDTQIMINEIEREKTWNKTPVSFGNVSVTDTVVMFKKIKFGTRESIGYGDVDLPAQVLHTSSCWFTPSIEAIHEVLKWGRAPSEGMLGLSNVLSEVVGLFVMCDRQDVGTTVDAKTTGAQAIFIYDKYPGGLGFASKAYKLLPEILEACRLLVSECECEGGCPSCVGSPIPPFAQQDPDTQGKGKIPDKEAALILIHALLGLKAYKPKGGTIHPVPVESLPIERLPIESQPGERLPGVEKENLERNLRKGDLPDSEAPQEPMKRLPREVERRLRELLEAASNSHPRQKGVEPDPLS</sequence>
<dbReference type="InterPro" id="IPR018973">
    <property type="entry name" value="MZB"/>
</dbReference>
<protein>
    <submittedName>
        <fullName evidence="6">DEAD/DEAH box helicase</fullName>
    </submittedName>
</protein>
<keyword evidence="1" id="KW-0547">Nucleotide-binding</keyword>
<evidence type="ECO:0000313" key="7">
    <source>
        <dbReference type="Proteomes" id="UP000777784"/>
    </source>
</evidence>